<keyword evidence="3" id="KW-0808">Transferase</keyword>
<dbReference type="EC" id="2.1.1.-" evidence="5"/>
<gene>
    <name evidence="7" type="ORF">MESS2_1570039</name>
</gene>
<dbReference type="RefSeq" id="WP_008874385.1">
    <property type="nucleotide sequence ID" value="NZ_CAUM01000065.1"/>
</dbReference>
<evidence type="ECO:0000256" key="5">
    <source>
        <dbReference type="RuleBase" id="RU362026"/>
    </source>
</evidence>
<dbReference type="InterPro" id="IPR029063">
    <property type="entry name" value="SAM-dependent_MTases_sf"/>
</dbReference>
<dbReference type="Pfam" id="PF01555">
    <property type="entry name" value="N6_N4_Mtase"/>
    <property type="match status" value="1"/>
</dbReference>
<comment type="caution">
    <text evidence="7">The sequence shown here is derived from an EMBL/GenBank/DDBJ whole genome shotgun (WGS) entry which is preliminary data.</text>
</comment>
<dbReference type="PRINTS" id="PR00508">
    <property type="entry name" value="S21N4MTFRASE"/>
</dbReference>
<dbReference type="OrthoDB" id="7806498at2"/>
<evidence type="ECO:0000256" key="4">
    <source>
        <dbReference type="ARBA" id="ARBA00047942"/>
    </source>
</evidence>
<evidence type="ECO:0000313" key="7">
    <source>
        <dbReference type="EMBL" id="CCV05434.1"/>
    </source>
</evidence>
<dbReference type="SUPFAM" id="SSF53335">
    <property type="entry name" value="S-adenosyl-L-methionine-dependent methyltransferases"/>
    <property type="match status" value="1"/>
</dbReference>
<protein>
    <recommendedName>
        <fullName evidence="5">Methyltransferase</fullName>
        <ecNumber evidence="5">2.1.1.-</ecNumber>
    </recommendedName>
</protein>
<dbReference type="GO" id="GO:0003677">
    <property type="term" value="F:DNA binding"/>
    <property type="evidence" value="ECO:0007669"/>
    <property type="project" value="InterPro"/>
</dbReference>
<dbReference type="GO" id="GO:0009007">
    <property type="term" value="F:site-specific DNA-methyltransferase (adenine-specific) activity"/>
    <property type="evidence" value="ECO:0007669"/>
    <property type="project" value="UniProtKB-EC"/>
</dbReference>
<dbReference type="PANTHER" id="PTHR13370">
    <property type="entry name" value="RNA METHYLASE-RELATED"/>
    <property type="match status" value="1"/>
</dbReference>
<sequence length="374" mass="40725">MRRAPGSVRDSIVGYLAAAECASLGEIHQAVALKLGGVAPSSIRSYINLNTPALFERTARGHYRLRDGHGEGAGIEAQQQTYYLGKSTLIHADCFGWLRDCAPRSVQAVVTDPPYGLLEYTEDEQEKLRRGMGGGVWRVPPSFDGHRRSPLPRFTVLDEGAHAALHDFFLEFGRLVLRATVPGANVIVASNPLLAHLVAGAMTQAGLELRGNIVRLVMTMRGGDRPKNAHLEFPDVSVMPRSMFEPWVVLRHPLDGRVQDNLRKWKTGGFRRISADKPFGDVIKSNPTPVGEKRIAPHPSLKPQAFLRRLVYASLPMGDGIVLDPFAGSGSTLAAANAVGYESIGVERDLTYVTMARSVVPKLAALSVQQIDPI</sequence>
<dbReference type="STRING" id="1297569.MESS2_1570039"/>
<dbReference type="InterPro" id="IPR002941">
    <property type="entry name" value="DNA_methylase_N4/N6"/>
</dbReference>
<dbReference type="InterPro" id="IPR001091">
    <property type="entry name" value="RM_Methyltransferase"/>
</dbReference>
<dbReference type="AlphaFoldDB" id="M5EL10"/>
<evidence type="ECO:0000256" key="3">
    <source>
        <dbReference type="ARBA" id="ARBA00022679"/>
    </source>
</evidence>
<keyword evidence="8" id="KW-1185">Reference proteome</keyword>
<evidence type="ECO:0000256" key="2">
    <source>
        <dbReference type="ARBA" id="ARBA00022603"/>
    </source>
</evidence>
<organism evidence="7 8">
    <name type="scientific">Mesorhizobium metallidurans STM 2683</name>
    <dbReference type="NCBI Taxonomy" id="1297569"/>
    <lineage>
        <taxon>Bacteria</taxon>
        <taxon>Pseudomonadati</taxon>
        <taxon>Pseudomonadota</taxon>
        <taxon>Alphaproteobacteria</taxon>
        <taxon>Hyphomicrobiales</taxon>
        <taxon>Phyllobacteriaceae</taxon>
        <taxon>Mesorhizobium</taxon>
    </lineage>
</organism>
<proteinExistence type="inferred from homology"/>
<evidence type="ECO:0000313" key="8">
    <source>
        <dbReference type="Proteomes" id="UP000012062"/>
    </source>
</evidence>
<dbReference type="InterPro" id="IPR002052">
    <property type="entry name" value="DNA_methylase_N6_adenine_CS"/>
</dbReference>
<dbReference type="eggNOG" id="COG0863">
    <property type="taxonomic scope" value="Bacteria"/>
</dbReference>
<dbReference type="PROSITE" id="PS00092">
    <property type="entry name" value="N6_MTASE"/>
    <property type="match status" value="1"/>
</dbReference>
<dbReference type="PANTHER" id="PTHR13370:SF3">
    <property type="entry name" value="TRNA (GUANINE(10)-N2)-METHYLTRANSFERASE HOMOLOG"/>
    <property type="match status" value="1"/>
</dbReference>
<comment type="similarity">
    <text evidence="1 5">Belongs to the N(4)/N(6)-methyltransferase family.</text>
</comment>
<accession>M5EL10</accession>
<comment type="catalytic activity">
    <reaction evidence="4">
        <text>a 2'-deoxyadenosine in DNA + S-adenosyl-L-methionine = an N(6)-methyl-2'-deoxyadenosine in DNA + S-adenosyl-L-homocysteine + H(+)</text>
        <dbReference type="Rhea" id="RHEA:15197"/>
        <dbReference type="Rhea" id="RHEA-COMP:12418"/>
        <dbReference type="Rhea" id="RHEA-COMP:12419"/>
        <dbReference type="ChEBI" id="CHEBI:15378"/>
        <dbReference type="ChEBI" id="CHEBI:57856"/>
        <dbReference type="ChEBI" id="CHEBI:59789"/>
        <dbReference type="ChEBI" id="CHEBI:90615"/>
        <dbReference type="ChEBI" id="CHEBI:90616"/>
        <dbReference type="EC" id="2.1.1.72"/>
    </reaction>
</comment>
<dbReference type="GO" id="GO:0005737">
    <property type="term" value="C:cytoplasm"/>
    <property type="evidence" value="ECO:0007669"/>
    <property type="project" value="TreeGrafter"/>
</dbReference>
<reference evidence="7 8" key="1">
    <citation type="submission" date="2013-02" db="EMBL/GenBank/DDBJ databases">
        <authorList>
            <person name="Genoscope - CEA"/>
        </authorList>
    </citation>
    <scope>NUCLEOTIDE SEQUENCE [LARGE SCALE GENOMIC DNA]</scope>
    <source>
        <strain evidence="7 8">STM 2683</strain>
    </source>
</reference>
<dbReference type="GO" id="GO:0032259">
    <property type="term" value="P:methylation"/>
    <property type="evidence" value="ECO:0007669"/>
    <property type="project" value="UniProtKB-KW"/>
</dbReference>
<dbReference type="Gene3D" id="3.40.50.150">
    <property type="entry name" value="Vaccinia Virus protein VP39"/>
    <property type="match status" value="1"/>
</dbReference>
<evidence type="ECO:0000259" key="6">
    <source>
        <dbReference type="Pfam" id="PF01555"/>
    </source>
</evidence>
<dbReference type="GO" id="GO:0008170">
    <property type="term" value="F:N-methyltransferase activity"/>
    <property type="evidence" value="ECO:0007669"/>
    <property type="project" value="InterPro"/>
</dbReference>
<dbReference type="EMBL" id="CAUM01000065">
    <property type="protein sequence ID" value="CCV05434.1"/>
    <property type="molecule type" value="Genomic_DNA"/>
</dbReference>
<name>M5EL10_9HYPH</name>
<keyword evidence="2 7" id="KW-0489">Methyltransferase</keyword>
<dbReference type="Proteomes" id="UP000012062">
    <property type="component" value="Unassembled WGS sequence"/>
</dbReference>
<feature type="domain" description="DNA methylase N-4/N-6" evidence="6">
    <location>
        <begin position="275"/>
        <end position="356"/>
    </location>
</feature>
<evidence type="ECO:0000256" key="1">
    <source>
        <dbReference type="ARBA" id="ARBA00006594"/>
    </source>
</evidence>